<dbReference type="EMBL" id="CADCWA010000194">
    <property type="protein sequence ID" value="CAA9532769.1"/>
    <property type="molecule type" value="Genomic_DNA"/>
</dbReference>
<name>A0A6J4TVD7_9SPHN</name>
<dbReference type="GO" id="GO:0044781">
    <property type="term" value="P:bacterial-type flagellum organization"/>
    <property type="evidence" value="ECO:0007669"/>
    <property type="project" value="InterPro"/>
</dbReference>
<reference evidence="1" key="1">
    <citation type="submission" date="2020-02" db="EMBL/GenBank/DDBJ databases">
        <authorList>
            <person name="Meier V. D."/>
        </authorList>
    </citation>
    <scope>NUCLEOTIDE SEQUENCE</scope>
    <source>
        <strain evidence="1">AVDCRST_MAG31</strain>
    </source>
</reference>
<evidence type="ECO:0008006" key="2">
    <source>
        <dbReference type="Google" id="ProtNLM"/>
    </source>
</evidence>
<proteinExistence type="predicted"/>
<protein>
    <recommendedName>
        <fullName evidence="2">Flagellar protein FlaF</fullName>
    </recommendedName>
</protein>
<dbReference type="AlphaFoldDB" id="A0A6J4TVD7"/>
<accession>A0A6J4TVD7</accession>
<sequence length="119" mass="12843">MSLAAYQRVRTLAETPRATEHRLISEVTRVVAEAWEGGLRGAALMPPLHRNREMWSTFAASCGAAGNALSPELRAGIISLSLWVDRHTSAIMAGTETIEPLLEVNRLLLDGLSPARPAA</sequence>
<gene>
    <name evidence="1" type="ORF">AVDCRST_MAG31-2550</name>
</gene>
<dbReference type="Pfam" id="PF07309">
    <property type="entry name" value="FlaF"/>
    <property type="match status" value="1"/>
</dbReference>
<organism evidence="1">
    <name type="scientific">uncultured Sphingomonas sp</name>
    <dbReference type="NCBI Taxonomy" id="158754"/>
    <lineage>
        <taxon>Bacteria</taxon>
        <taxon>Pseudomonadati</taxon>
        <taxon>Pseudomonadota</taxon>
        <taxon>Alphaproteobacteria</taxon>
        <taxon>Sphingomonadales</taxon>
        <taxon>Sphingomonadaceae</taxon>
        <taxon>Sphingomonas</taxon>
        <taxon>environmental samples</taxon>
    </lineage>
</organism>
<evidence type="ECO:0000313" key="1">
    <source>
        <dbReference type="EMBL" id="CAA9532769.1"/>
    </source>
</evidence>
<dbReference type="InterPro" id="IPR010845">
    <property type="entry name" value="FlaF"/>
</dbReference>
<dbReference type="RefSeq" id="WP_294171079.1">
    <property type="nucleotide sequence ID" value="NZ_CADCWA010000194.1"/>
</dbReference>